<accession>A0A076N1J1</accession>
<protein>
    <recommendedName>
        <fullName evidence="3">TIGR02453 family protein</fullName>
    </recommendedName>
</protein>
<dbReference type="Proteomes" id="UP000062973">
    <property type="component" value="Chromosome"/>
</dbReference>
<name>A0A076N1J1_AMYME</name>
<gene>
    <name evidence="1" type="ORF">AMETH_4894</name>
</gene>
<dbReference type="PANTHER" id="PTHR36452">
    <property type="entry name" value="CHROMOSOME 12, WHOLE GENOME SHOTGUN SEQUENCE"/>
    <property type="match status" value="1"/>
</dbReference>
<dbReference type="NCBIfam" id="TIGR02453">
    <property type="entry name" value="TIGR02453 family protein"/>
    <property type="match status" value="1"/>
</dbReference>
<reference evidence="1 2" key="1">
    <citation type="submission" date="2014-07" db="EMBL/GenBank/DDBJ databases">
        <title>Whole Genome Sequence of the Amycolatopsis methanolica 239.</title>
        <authorList>
            <person name="Tang B."/>
        </authorList>
    </citation>
    <scope>NUCLEOTIDE SEQUENCE [LARGE SCALE GENOMIC DNA]</scope>
    <source>
        <strain evidence="1 2">239</strain>
    </source>
</reference>
<dbReference type="OrthoDB" id="9794241at2"/>
<dbReference type="RefSeq" id="WP_017983823.1">
    <property type="nucleotide sequence ID" value="NZ_AQUL01000001.1"/>
</dbReference>
<dbReference type="Pfam" id="PF09365">
    <property type="entry name" value="DUF2461"/>
    <property type="match status" value="1"/>
</dbReference>
<dbReference type="HOGENOM" id="CLU_036742_2_2_11"/>
<keyword evidence="2" id="KW-1185">Reference proteome</keyword>
<dbReference type="InterPro" id="IPR015996">
    <property type="entry name" value="UCP028451"/>
</dbReference>
<dbReference type="InterPro" id="IPR012808">
    <property type="entry name" value="CHP02453"/>
</dbReference>
<proteinExistence type="predicted"/>
<evidence type="ECO:0000313" key="2">
    <source>
        <dbReference type="Proteomes" id="UP000062973"/>
    </source>
</evidence>
<evidence type="ECO:0000313" key="1">
    <source>
        <dbReference type="EMBL" id="AIJ24986.1"/>
    </source>
</evidence>
<dbReference type="PANTHER" id="PTHR36452:SF1">
    <property type="entry name" value="DUF2461 DOMAIN-CONTAINING PROTEIN"/>
    <property type="match status" value="1"/>
</dbReference>
<dbReference type="STRING" id="1068978.AMETH_4894"/>
<dbReference type="AlphaFoldDB" id="A0A076N1J1"/>
<dbReference type="EMBL" id="CP009110">
    <property type="protein sequence ID" value="AIJ24986.1"/>
    <property type="molecule type" value="Genomic_DNA"/>
</dbReference>
<dbReference type="eggNOG" id="COG5587">
    <property type="taxonomic scope" value="Bacteria"/>
</dbReference>
<dbReference type="KEGG" id="amq:AMETH_4894"/>
<evidence type="ECO:0008006" key="3">
    <source>
        <dbReference type="Google" id="ProtNLM"/>
    </source>
</evidence>
<dbReference type="PATRIC" id="fig|1068978.7.peg.5263"/>
<sequence>MTKFAGFGEHAVEFYDGLEADNSKPYWEDHVEVYRSDVRGPMEALLAELTPEFGPGFGEGKVFRPYRDVRFSHDKTPYKTHCGGVVEQGRGGGAYYVEVSSAGLRVGGGCFHLQSDQLARYRQAVDTEIHGKALADILAKLRRAGWAITGDVMKTKPRGYPDAHPRLELLKHRSLYAVKSWDPDDTLHERTCLDRVRKAWRQVRPFNEWARDHVGISEKPRR</sequence>
<dbReference type="PIRSF" id="PIRSF028451">
    <property type="entry name" value="UCP028451"/>
    <property type="match status" value="1"/>
</dbReference>
<organism evidence="1 2">
    <name type="scientific">Amycolatopsis methanolica 239</name>
    <dbReference type="NCBI Taxonomy" id="1068978"/>
    <lineage>
        <taxon>Bacteria</taxon>
        <taxon>Bacillati</taxon>
        <taxon>Actinomycetota</taxon>
        <taxon>Actinomycetes</taxon>
        <taxon>Pseudonocardiales</taxon>
        <taxon>Pseudonocardiaceae</taxon>
        <taxon>Amycolatopsis</taxon>
        <taxon>Amycolatopsis methanolica group</taxon>
    </lineage>
</organism>